<dbReference type="Proteomes" id="UP000238071">
    <property type="component" value="Unassembled WGS sequence"/>
</dbReference>
<dbReference type="EMBL" id="PTIY01000041">
    <property type="protein sequence ID" value="PPK63287.1"/>
    <property type="molecule type" value="Genomic_DNA"/>
</dbReference>
<keyword evidence="3" id="KW-1185">Reference proteome</keyword>
<dbReference type="InterPro" id="IPR032710">
    <property type="entry name" value="NTF2-like_dom_sf"/>
</dbReference>
<protein>
    <submittedName>
        <fullName evidence="2">Uncharacterized protein (TIGR02246 family)</fullName>
    </submittedName>
</protein>
<reference evidence="2 3" key="1">
    <citation type="submission" date="2018-02" db="EMBL/GenBank/DDBJ databases">
        <title>Subsurface microbial communities from deep shales in Ohio and West Virginia, USA.</title>
        <authorList>
            <person name="Wrighton K."/>
        </authorList>
    </citation>
    <scope>NUCLEOTIDE SEQUENCE [LARGE SCALE GENOMIC DNA]</scope>
    <source>
        <strain evidence="2 3">OWC-G53F</strain>
    </source>
</reference>
<dbReference type="Gene3D" id="3.10.450.50">
    <property type="match status" value="1"/>
</dbReference>
<evidence type="ECO:0000259" key="1">
    <source>
        <dbReference type="Pfam" id="PF14534"/>
    </source>
</evidence>
<dbReference type="OrthoDB" id="213636at2"/>
<dbReference type="InterPro" id="IPR011944">
    <property type="entry name" value="Steroid_delta5-4_isomerase"/>
</dbReference>
<proteinExistence type="predicted"/>
<feature type="domain" description="DUF4440" evidence="1">
    <location>
        <begin position="8"/>
        <end position="117"/>
    </location>
</feature>
<dbReference type="Pfam" id="PF14534">
    <property type="entry name" value="DUF4440"/>
    <property type="match status" value="1"/>
</dbReference>
<evidence type="ECO:0000313" key="3">
    <source>
        <dbReference type="Proteomes" id="UP000238071"/>
    </source>
</evidence>
<dbReference type="RefSeq" id="WP_104425528.1">
    <property type="nucleotide sequence ID" value="NZ_PTIY01000041.1"/>
</dbReference>
<organism evidence="2 3">
    <name type="scientific">Methylobacter tundripaludum</name>
    <dbReference type="NCBI Taxonomy" id="173365"/>
    <lineage>
        <taxon>Bacteria</taxon>
        <taxon>Pseudomonadati</taxon>
        <taxon>Pseudomonadota</taxon>
        <taxon>Gammaproteobacteria</taxon>
        <taxon>Methylococcales</taxon>
        <taxon>Methylococcaceae</taxon>
        <taxon>Methylobacter</taxon>
    </lineage>
</organism>
<name>A0A2S6GDG6_9GAMM</name>
<dbReference type="NCBIfam" id="TIGR02246">
    <property type="entry name" value="SgcJ/EcaC family oxidoreductase"/>
    <property type="match status" value="1"/>
</dbReference>
<dbReference type="InterPro" id="IPR027843">
    <property type="entry name" value="DUF4440"/>
</dbReference>
<dbReference type="AlphaFoldDB" id="A0A2S6GDG6"/>
<dbReference type="SUPFAM" id="SSF54427">
    <property type="entry name" value="NTF2-like"/>
    <property type="match status" value="1"/>
</dbReference>
<gene>
    <name evidence="2" type="ORF">B0F88_1412</name>
</gene>
<comment type="caution">
    <text evidence="2">The sequence shown here is derived from an EMBL/GenBank/DDBJ whole genome shotgun (WGS) entry which is preliminary data.</text>
</comment>
<sequence length="130" mass="14065">MSTDEQSIRNLVNTWHTATAAGDVEAVLKLMTEDVVFLVAGQPPMKGRSTFEAGLRALLASHRIESICEIQEIEVSGTLAYYWSVLKVQITSKAGGKPVVRTGSAMSILRKQAHGSWAVVRDANLLALAQ</sequence>
<accession>A0A2S6GDG6</accession>
<evidence type="ECO:0000313" key="2">
    <source>
        <dbReference type="EMBL" id="PPK63287.1"/>
    </source>
</evidence>